<organism evidence="2 4">
    <name type="scientific">Leishmania shawi</name>
    <dbReference type="NCBI Taxonomy" id="5680"/>
    <lineage>
        <taxon>Eukaryota</taxon>
        <taxon>Discoba</taxon>
        <taxon>Euglenozoa</taxon>
        <taxon>Kinetoplastea</taxon>
        <taxon>Metakinetoplastina</taxon>
        <taxon>Trypanosomatida</taxon>
        <taxon>Trypanosomatidae</taxon>
        <taxon>Leishmaniinae</taxon>
        <taxon>Leishmania</taxon>
        <taxon>Leishmania guyanensis species complex</taxon>
    </lineage>
</organism>
<dbReference type="Proteomes" id="UP001443563">
    <property type="component" value="Unassembled WGS sequence"/>
</dbReference>
<keyword evidence="3" id="KW-1185">Reference proteome</keyword>
<evidence type="ECO:0000313" key="1">
    <source>
        <dbReference type="EMBL" id="KAL0504423.1"/>
    </source>
</evidence>
<evidence type="ECO:0000313" key="2">
    <source>
        <dbReference type="EMBL" id="KAL0525061.1"/>
    </source>
</evidence>
<evidence type="ECO:0000313" key="4">
    <source>
        <dbReference type="Proteomes" id="UP001500493"/>
    </source>
</evidence>
<evidence type="ECO:0000313" key="3">
    <source>
        <dbReference type="Proteomes" id="UP001443563"/>
    </source>
</evidence>
<dbReference type="EMBL" id="JBAMZJ010000025">
    <property type="protein sequence ID" value="KAL0525061.1"/>
    <property type="molecule type" value="Genomic_DNA"/>
</dbReference>
<dbReference type="AlphaFoldDB" id="A0AAW3BU94"/>
<sequence>MPRLQCPHALQANESGIDTHMWLYQCLKSCVSIHTEAMTQHFTLKFRGDIAATGPKDHTALDRINFLEVSISG</sequence>
<comment type="caution">
    <text evidence="2">The sequence shown here is derived from an EMBL/GenBank/DDBJ whole genome shotgun (WGS) entry which is preliminary data.</text>
</comment>
<reference evidence="2 3" key="1">
    <citation type="submission" date="2024-02" db="EMBL/GenBank/DDBJ databases">
        <title>FIRST GENOME SEQUENCES OF Leishmania (Viannia) shawi, Leishmania (Viannia) lindenbergi AND Leishmania (Viannia) utingensis.</title>
        <authorList>
            <person name="Resadore F."/>
            <person name="Custodio M.G.F."/>
            <person name="Boite M.C."/>
            <person name="Cupolillo E."/>
            <person name="Ferreira G.E.M."/>
        </authorList>
    </citation>
    <scope>NUCLEOTIDE SEQUENCE</scope>
    <source>
        <strain evidence="1 3">MCEB/BR/1984/M8408</strain>
        <strain evidence="2">MHOM/BR/2013/18 LTA MLF</strain>
    </source>
</reference>
<dbReference type="Proteomes" id="UP001500493">
    <property type="component" value="Unassembled WGS sequence"/>
</dbReference>
<protein>
    <submittedName>
        <fullName evidence="2">Uncharacterized protein</fullName>
    </submittedName>
</protein>
<name>A0AAW3BU94_9TRYP</name>
<gene>
    <name evidence="1" type="ORF">Q4I29_004042</name>
    <name evidence="2" type="ORF">Q4I32_004089</name>
</gene>
<accession>A0AAW3BU94</accession>
<dbReference type="EMBL" id="JBAMZM010000025">
    <property type="protein sequence ID" value="KAL0504423.1"/>
    <property type="molecule type" value="Genomic_DNA"/>
</dbReference>
<proteinExistence type="predicted"/>